<evidence type="ECO:0008006" key="4">
    <source>
        <dbReference type="Google" id="ProtNLM"/>
    </source>
</evidence>
<evidence type="ECO:0000313" key="3">
    <source>
        <dbReference type="Proteomes" id="UP000811609"/>
    </source>
</evidence>
<evidence type="ECO:0000313" key="2">
    <source>
        <dbReference type="EMBL" id="KAG6656904.1"/>
    </source>
</evidence>
<feature type="signal peptide" evidence="1">
    <location>
        <begin position="1"/>
        <end position="32"/>
    </location>
</feature>
<keyword evidence="3" id="KW-1185">Reference proteome</keyword>
<name>A0A8T1QRZ5_CARIL</name>
<feature type="chain" id="PRO_5035783914" description="Rapid ALkalinization Factor" evidence="1">
    <location>
        <begin position="33"/>
        <end position="126"/>
    </location>
</feature>
<gene>
    <name evidence="2" type="ORF">CIPAW_04G053400</name>
</gene>
<accession>A0A8T1QRZ5</accession>
<keyword evidence="1" id="KW-0732">Signal</keyword>
<dbReference type="AlphaFoldDB" id="A0A8T1QRZ5"/>
<reference evidence="2" key="1">
    <citation type="submission" date="2020-12" db="EMBL/GenBank/DDBJ databases">
        <title>WGS assembly of Carya illinoinensis cv. Pawnee.</title>
        <authorList>
            <person name="Platts A."/>
            <person name="Shu S."/>
            <person name="Wright S."/>
            <person name="Barry K."/>
            <person name="Edger P."/>
            <person name="Pires J.C."/>
            <person name="Schmutz J."/>
        </authorList>
    </citation>
    <scope>NUCLEOTIDE SEQUENCE</scope>
    <source>
        <tissue evidence="2">Leaf</tissue>
    </source>
</reference>
<comment type="caution">
    <text evidence="2">The sequence shown here is derived from an EMBL/GenBank/DDBJ whole genome shotgun (WGS) entry which is preliminary data.</text>
</comment>
<proteinExistence type="predicted"/>
<organism evidence="2 3">
    <name type="scientific">Carya illinoinensis</name>
    <name type="common">Pecan</name>
    <dbReference type="NCBI Taxonomy" id="32201"/>
    <lineage>
        <taxon>Eukaryota</taxon>
        <taxon>Viridiplantae</taxon>
        <taxon>Streptophyta</taxon>
        <taxon>Embryophyta</taxon>
        <taxon>Tracheophyta</taxon>
        <taxon>Spermatophyta</taxon>
        <taxon>Magnoliopsida</taxon>
        <taxon>eudicotyledons</taxon>
        <taxon>Gunneridae</taxon>
        <taxon>Pentapetalae</taxon>
        <taxon>rosids</taxon>
        <taxon>fabids</taxon>
        <taxon>Fagales</taxon>
        <taxon>Juglandaceae</taxon>
        <taxon>Carya</taxon>
    </lineage>
</organism>
<sequence length="126" mass="13594">MVGETATIGGASSDRRILAILLVMILLHKSHCGASVAAANASIFQDNVTSLNYQGHIIDMDEPHQWFDSEISRMLAANSRYTGGTSKKSTQVSNCGRGKKYISCEPLKSQSGSIGETCGSYYKRNC</sequence>
<dbReference type="Proteomes" id="UP000811609">
    <property type="component" value="Chromosome 4"/>
</dbReference>
<dbReference type="EMBL" id="CM031812">
    <property type="protein sequence ID" value="KAG6656904.1"/>
    <property type="molecule type" value="Genomic_DNA"/>
</dbReference>
<protein>
    <recommendedName>
        <fullName evidence="4">Rapid ALkalinization Factor</fullName>
    </recommendedName>
</protein>
<evidence type="ECO:0000256" key="1">
    <source>
        <dbReference type="SAM" id="SignalP"/>
    </source>
</evidence>